<evidence type="ECO:0000256" key="6">
    <source>
        <dbReference type="ARBA" id="ARBA00023310"/>
    </source>
</evidence>
<evidence type="ECO:0000256" key="4">
    <source>
        <dbReference type="ARBA" id="ARBA00023065"/>
    </source>
</evidence>
<evidence type="ECO:0000256" key="5">
    <source>
        <dbReference type="ARBA" id="ARBA00023136"/>
    </source>
</evidence>
<dbReference type="Pfam" id="PF00213">
    <property type="entry name" value="OSCP"/>
    <property type="match status" value="1"/>
</dbReference>
<dbReference type="Proteomes" id="UP000289269">
    <property type="component" value="Unassembled WGS sequence"/>
</dbReference>
<evidence type="ECO:0000313" key="9">
    <source>
        <dbReference type="Proteomes" id="UP000289269"/>
    </source>
</evidence>
<keyword evidence="4" id="KW-0406">Ion transport</keyword>
<evidence type="ECO:0000256" key="3">
    <source>
        <dbReference type="ARBA" id="ARBA00022781"/>
    </source>
</evidence>
<keyword evidence="3" id="KW-0375">Hydrogen ion transport</keyword>
<proteinExistence type="predicted"/>
<comment type="subcellular location">
    <subcellularLocation>
        <location evidence="1">Membrane</location>
    </subcellularLocation>
</comment>
<protein>
    <submittedName>
        <fullName evidence="8">Uncharacterized protein</fullName>
    </submittedName>
</protein>
<keyword evidence="2" id="KW-0813">Transport</keyword>
<dbReference type="PANTHER" id="PTHR11910">
    <property type="entry name" value="ATP SYNTHASE DELTA CHAIN"/>
    <property type="match status" value="1"/>
</dbReference>
<dbReference type="InterPro" id="IPR000711">
    <property type="entry name" value="ATPase_OSCP/dsu"/>
</dbReference>
<organism evidence="8 9">
    <name type="scientific">Candidatus Chaera renei</name>
    <dbReference type="NCBI Taxonomy" id="2506947"/>
    <lineage>
        <taxon>Bacteria</taxon>
        <taxon>Candidatus Saccharimonadota</taxon>
        <taxon>Candidatus Saccharimonadia</taxon>
        <taxon>Candidatus Saccharimonadales</taxon>
        <taxon>Candidatus Saccharimonadaceae</taxon>
        <taxon>Candidatus Chaera</taxon>
    </lineage>
</organism>
<keyword evidence="6" id="KW-0066">ATP synthesis</keyword>
<dbReference type="GO" id="GO:0016020">
    <property type="term" value="C:membrane"/>
    <property type="evidence" value="ECO:0007669"/>
    <property type="project" value="UniProtKB-SubCell"/>
</dbReference>
<evidence type="ECO:0000313" key="8">
    <source>
        <dbReference type="EMBL" id="RWZ79118.1"/>
    </source>
</evidence>
<keyword evidence="5" id="KW-0472">Membrane</keyword>
<dbReference type="GO" id="GO:0046933">
    <property type="term" value="F:proton-transporting ATP synthase activity, rotational mechanism"/>
    <property type="evidence" value="ECO:0007669"/>
    <property type="project" value="InterPro"/>
</dbReference>
<reference evidence="8" key="1">
    <citation type="submission" date="2019-01" db="EMBL/GenBank/DDBJ databases">
        <title>Genomic signatures and co-occurrence patterns of the ultra-small Saccharimodia (Patescibacteria phylum) suggest a symbiotic lifestyle.</title>
        <authorList>
            <person name="Lemos L."/>
            <person name="Medeiros J."/>
            <person name="Andreote F."/>
            <person name="Fernandes G."/>
            <person name="Varani A."/>
            <person name="Oliveira G."/>
            <person name="Pylro V."/>
        </authorList>
    </citation>
    <scope>NUCLEOTIDE SEQUENCE [LARGE SCALE GENOMIC DNA]</scope>
    <source>
        <strain evidence="8">AMD01</strain>
    </source>
</reference>
<evidence type="ECO:0000256" key="2">
    <source>
        <dbReference type="ARBA" id="ARBA00022448"/>
    </source>
</evidence>
<sequence>MPRISRRKLAAYIADELATGRHGKDLVKRVAAYLLGSGQKNSLDLLLHDVGNALQRRHGHLYATVTTAHRLQSSLRHNLERFLARMTHAKHIEINHQTDPSIQGGVVIQTPGGRHDSSISGKIKRLKRQ</sequence>
<dbReference type="AlphaFoldDB" id="A0A4Q0AIJ3"/>
<keyword evidence="9" id="KW-1185">Reference proteome</keyword>
<evidence type="ECO:0000256" key="1">
    <source>
        <dbReference type="ARBA" id="ARBA00004370"/>
    </source>
</evidence>
<accession>A0A4Q0AIJ3</accession>
<evidence type="ECO:0000256" key="7">
    <source>
        <dbReference type="SAM" id="MobiDB-lite"/>
    </source>
</evidence>
<feature type="region of interest" description="Disordered" evidence="7">
    <location>
        <begin position="109"/>
        <end position="129"/>
    </location>
</feature>
<gene>
    <name evidence="8" type="ORF">EOT04_02195</name>
</gene>
<comment type="caution">
    <text evidence="8">The sequence shown here is derived from an EMBL/GenBank/DDBJ whole genome shotgun (WGS) entry which is preliminary data.</text>
</comment>
<dbReference type="EMBL" id="SCKW01000019">
    <property type="protein sequence ID" value="RWZ79118.1"/>
    <property type="molecule type" value="Genomic_DNA"/>
</dbReference>
<name>A0A4Q0AIJ3_9BACT</name>